<organism evidence="3 4">
    <name type="scientific">Planoprotostelium fungivorum</name>
    <dbReference type="NCBI Taxonomy" id="1890364"/>
    <lineage>
        <taxon>Eukaryota</taxon>
        <taxon>Amoebozoa</taxon>
        <taxon>Evosea</taxon>
        <taxon>Variosea</taxon>
        <taxon>Cavosteliida</taxon>
        <taxon>Cavosteliaceae</taxon>
        <taxon>Planoprotostelium</taxon>
    </lineage>
</organism>
<protein>
    <submittedName>
        <fullName evidence="3">N-acetyltransferase GCN5</fullName>
    </submittedName>
</protein>
<keyword evidence="1" id="KW-1133">Transmembrane helix</keyword>
<dbReference type="InterPro" id="IPR016181">
    <property type="entry name" value="Acyl_CoA_acyltransferase"/>
</dbReference>
<dbReference type="AlphaFoldDB" id="A0A2P6NTR7"/>
<proteinExistence type="predicted"/>
<comment type="caution">
    <text evidence="3">The sequence shown here is derived from an EMBL/GenBank/DDBJ whole genome shotgun (WGS) entry which is preliminary data.</text>
</comment>
<dbReference type="EMBL" id="MDYQ01000021">
    <property type="protein sequence ID" value="PRP87336.1"/>
    <property type="molecule type" value="Genomic_DNA"/>
</dbReference>
<dbReference type="Gene3D" id="3.40.630.30">
    <property type="match status" value="1"/>
</dbReference>
<feature type="domain" description="N-acetyltransferase" evidence="2">
    <location>
        <begin position="52"/>
        <end position="200"/>
    </location>
</feature>
<dbReference type="OrthoDB" id="10250445at2759"/>
<reference evidence="3 4" key="1">
    <citation type="journal article" date="2018" name="Genome Biol. Evol.">
        <title>Multiple Roots of Fruiting Body Formation in Amoebozoa.</title>
        <authorList>
            <person name="Hillmann F."/>
            <person name="Forbes G."/>
            <person name="Novohradska S."/>
            <person name="Ferling I."/>
            <person name="Riege K."/>
            <person name="Groth M."/>
            <person name="Westermann M."/>
            <person name="Marz M."/>
            <person name="Spaller T."/>
            <person name="Winckler T."/>
            <person name="Schaap P."/>
            <person name="Glockner G."/>
        </authorList>
    </citation>
    <scope>NUCLEOTIDE SEQUENCE [LARGE SCALE GENOMIC DNA]</scope>
    <source>
        <strain evidence="3 4">Jena</strain>
    </source>
</reference>
<keyword evidence="1" id="KW-0472">Membrane</keyword>
<evidence type="ECO:0000313" key="3">
    <source>
        <dbReference type="EMBL" id="PRP87336.1"/>
    </source>
</evidence>
<dbReference type="Proteomes" id="UP000241769">
    <property type="component" value="Unassembled WGS sequence"/>
</dbReference>
<dbReference type="GO" id="GO:0016747">
    <property type="term" value="F:acyltransferase activity, transferring groups other than amino-acyl groups"/>
    <property type="evidence" value="ECO:0007669"/>
    <property type="project" value="InterPro"/>
</dbReference>
<feature type="transmembrane region" description="Helical" evidence="1">
    <location>
        <begin position="12"/>
        <end position="33"/>
    </location>
</feature>
<keyword evidence="3" id="KW-0808">Transferase</keyword>
<dbReference type="CDD" id="cd04301">
    <property type="entry name" value="NAT_SF"/>
    <property type="match status" value="1"/>
</dbReference>
<evidence type="ECO:0000313" key="4">
    <source>
        <dbReference type="Proteomes" id="UP000241769"/>
    </source>
</evidence>
<keyword evidence="4" id="KW-1185">Reference proteome</keyword>
<name>A0A2P6NTR7_9EUKA</name>
<dbReference type="PROSITE" id="PS51186">
    <property type="entry name" value="GNAT"/>
    <property type="match status" value="1"/>
</dbReference>
<evidence type="ECO:0000256" key="1">
    <source>
        <dbReference type="SAM" id="Phobius"/>
    </source>
</evidence>
<dbReference type="SUPFAM" id="SSF55729">
    <property type="entry name" value="Acyl-CoA N-acyltransferases (Nat)"/>
    <property type="match status" value="1"/>
</dbReference>
<dbReference type="InterPro" id="IPR000182">
    <property type="entry name" value="GNAT_dom"/>
</dbReference>
<dbReference type="Pfam" id="PF00583">
    <property type="entry name" value="Acetyltransf_1"/>
    <property type="match status" value="1"/>
</dbReference>
<sequence length="201" mass="22600">MSLNRGTAKGTSSARVSITHVAVVLLFSVLHIITDRHDRSTSPNDYFHRMSMSIRLSTEEDIPGVMALVKSVVPLMNASGNFQWTEAYPTEEIPRRCEPRHLWVSTEHGVILGCACIVPRAFEADYKFADWDISQPYVVVHRLAVSPAARGKGLTVALLTHAENKPTLQLFPKLGYRFAGEIELDYRPGLRFVCYEKKVQD</sequence>
<keyword evidence="1" id="KW-0812">Transmembrane</keyword>
<accession>A0A2P6NTR7</accession>
<dbReference type="InParanoid" id="A0A2P6NTR7"/>
<gene>
    <name evidence="3" type="ORF">PROFUN_01598</name>
</gene>
<evidence type="ECO:0000259" key="2">
    <source>
        <dbReference type="PROSITE" id="PS51186"/>
    </source>
</evidence>